<dbReference type="AlphaFoldDB" id="A0A1M6LCU5"/>
<dbReference type="STRING" id="1121955.SAMN02745146_3715"/>
<evidence type="ECO:0000259" key="1">
    <source>
        <dbReference type="SMART" id="SM00507"/>
    </source>
</evidence>
<dbReference type="GO" id="GO:0003676">
    <property type="term" value="F:nucleic acid binding"/>
    <property type="evidence" value="ECO:0007669"/>
    <property type="project" value="InterPro"/>
</dbReference>
<dbReference type="SMART" id="SM00507">
    <property type="entry name" value="HNHc"/>
    <property type="match status" value="1"/>
</dbReference>
<accession>A0A1M6LCU5</accession>
<organism evidence="2 3">
    <name type="scientific">Hymenobacter daecheongensis DSM 21074</name>
    <dbReference type="NCBI Taxonomy" id="1121955"/>
    <lineage>
        <taxon>Bacteria</taxon>
        <taxon>Pseudomonadati</taxon>
        <taxon>Bacteroidota</taxon>
        <taxon>Cytophagia</taxon>
        <taxon>Cytophagales</taxon>
        <taxon>Hymenobacteraceae</taxon>
        <taxon>Hymenobacter</taxon>
    </lineage>
</organism>
<dbReference type="RefSeq" id="WP_073111977.1">
    <property type="nucleotide sequence ID" value="NZ_FQYN01000009.1"/>
</dbReference>
<dbReference type="Proteomes" id="UP000184418">
    <property type="component" value="Unassembled WGS sequence"/>
</dbReference>
<feature type="domain" description="HNH nuclease" evidence="1">
    <location>
        <begin position="88"/>
        <end position="144"/>
    </location>
</feature>
<dbReference type="Pfam" id="PF01844">
    <property type="entry name" value="HNH"/>
    <property type="match status" value="1"/>
</dbReference>
<dbReference type="CDD" id="cd00085">
    <property type="entry name" value="HNHc"/>
    <property type="match status" value="1"/>
</dbReference>
<gene>
    <name evidence="2" type="ORF">SAMN02745146_3715</name>
</gene>
<keyword evidence="2" id="KW-0378">Hydrolase</keyword>
<dbReference type="InterPro" id="IPR002711">
    <property type="entry name" value="HNH"/>
</dbReference>
<keyword evidence="2" id="KW-0540">Nuclease</keyword>
<proteinExistence type="predicted"/>
<evidence type="ECO:0000313" key="3">
    <source>
        <dbReference type="Proteomes" id="UP000184418"/>
    </source>
</evidence>
<dbReference type="OrthoDB" id="2085958at2"/>
<keyword evidence="3" id="KW-1185">Reference proteome</keyword>
<dbReference type="GO" id="GO:0004519">
    <property type="term" value="F:endonuclease activity"/>
    <property type="evidence" value="ECO:0007669"/>
    <property type="project" value="UniProtKB-KW"/>
</dbReference>
<keyword evidence="2" id="KW-0255">Endonuclease</keyword>
<protein>
    <submittedName>
        <fullName evidence="2">HNH endonuclease</fullName>
    </submittedName>
</protein>
<reference evidence="2 3" key="1">
    <citation type="submission" date="2016-11" db="EMBL/GenBank/DDBJ databases">
        <authorList>
            <person name="Jaros S."/>
            <person name="Januszkiewicz K."/>
            <person name="Wedrychowicz H."/>
        </authorList>
    </citation>
    <scope>NUCLEOTIDE SEQUENCE [LARGE SCALE GENOMIC DNA]</scope>
    <source>
        <strain evidence="2 3">DSM 21074</strain>
    </source>
</reference>
<name>A0A1M6LCU5_9BACT</name>
<dbReference type="GO" id="GO:0008270">
    <property type="term" value="F:zinc ion binding"/>
    <property type="evidence" value="ECO:0007669"/>
    <property type="project" value="InterPro"/>
</dbReference>
<sequence>MPPKKTDAEFSEAVAQSLSMAQVIMRLGLIPAGGNYKTVQTRIARLGLSTAHFTGQAWNTGARFQHFGRRAGWEEILVENSPYTSSNRLKRRLLQSARKEAKCEVCGLLEWLGQPIPLELHHLNGVNNDHRIENLQLLCPNCHAQTPTYRGKNQRARVV</sequence>
<dbReference type="EMBL" id="FQYN01000009">
    <property type="protein sequence ID" value="SHJ69050.1"/>
    <property type="molecule type" value="Genomic_DNA"/>
</dbReference>
<evidence type="ECO:0000313" key="2">
    <source>
        <dbReference type="EMBL" id="SHJ69050.1"/>
    </source>
</evidence>
<dbReference type="InterPro" id="IPR003615">
    <property type="entry name" value="HNH_nuc"/>
</dbReference>